<dbReference type="EMBL" id="MU003529">
    <property type="protein sequence ID" value="KAF2465664.1"/>
    <property type="molecule type" value="Genomic_DNA"/>
</dbReference>
<evidence type="ECO:0000313" key="1">
    <source>
        <dbReference type="EMBL" id="KAF2465664.1"/>
    </source>
</evidence>
<proteinExistence type="predicted"/>
<gene>
    <name evidence="1" type="ORF">BDR25DRAFT_318500</name>
</gene>
<accession>A0ACB6QF95</accession>
<dbReference type="Proteomes" id="UP000799755">
    <property type="component" value="Unassembled WGS sequence"/>
</dbReference>
<name>A0ACB6QF95_9PLEO</name>
<organism evidence="1 2">
    <name type="scientific">Lindgomyces ingoldianus</name>
    <dbReference type="NCBI Taxonomy" id="673940"/>
    <lineage>
        <taxon>Eukaryota</taxon>
        <taxon>Fungi</taxon>
        <taxon>Dikarya</taxon>
        <taxon>Ascomycota</taxon>
        <taxon>Pezizomycotina</taxon>
        <taxon>Dothideomycetes</taxon>
        <taxon>Pleosporomycetidae</taxon>
        <taxon>Pleosporales</taxon>
        <taxon>Lindgomycetaceae</taxon>
        <taxon>Lindgomyces</taxon>
    </lineage>
</organism>
<comment type="caution">
    <text evidence="1">The sequence shown here is derived from an EMBL/GenBank/DDBJ whole genome shotgun (WGS) entry which is preliminary data.</text>
</comment>
<keyword evidence="2" id="KW-1185">Reference proteome</keyword>
<evidence type="ECO:0000313" key="2">
    <source>
        <dbReference type="Proteomes" id="UP000799755"/>
    </source>
</evidence>
<reference evidence="1" key="1">
    <citation type="journal article" date="2020" name="Stud. Mycol.">
        <title>101 Dothideomycetes genomes: a test case for predicting lifestyles and emergence of pathogens.</title>
        <authorList>
            <person name="Haridas S."/>
            <person name="Albert R."/>
            <person name="Binder M."/>
            <person name="Bloem J."/>
            <person name="Labutti K."/>
            <person name="Salamov A."/>
            <person name="Andreopoulos B."/>
            <person name="Baker S."/>
            <person name="Barry K."/>
            <person name="Bills G."/>
            <person name="Bluhm B."/>
            <person name="Cannon C."/>
            <person name="Castanera R."/>
            <person name="Culley D."/>
            <person name="Daum C."/>
            <person name="Ezra D."/>
            <person name="Gonzalez J."/>
            <person name="Henrissat B."/>
            <person name="Kuo A."/>
            <person name="Liang C."/>
            <person name="Lipzen A."/>
            <person name="Lutzoni F."/>
            <person name="Magnuson J."/>
            <person name="Mondo S."/>
            <person name="Nolan M."/>
            <person name="Ohm R."/>
            <person name="Pangilinan J."/>
            <person name="Park H.-J."/>
            <person name="Ramirez L."/>
            <person name="Alfaro M."/>
            <person name="Sun H."/>
            <person name="Tritt A."/>
            <person name="Yoshinaga Y."/>
            <person name="Zwiers L.-H."/>
            <person name="Turgeon B."/>
            <person name="Goodwin S."/>
            <person name="Spatafora J."/>
            <person name="Crous P."/>
            <person name="Grigoriev I."/>
        </authorList>
    </citation>
    <scope>NUCLEOTIDE SEQUENCE</scope>
    <source>
        <strain evidence="1">ATCC 200398</strain>
    </source>
</reference>
<sequence>MINVGPMDEEESIQLISKRLEDSGLGTKQTSLLAARLDYLPLALVQAAAFIQENSMTVPKYIQLLDRGDHILEGLLSQPFEEEGRDSSVPNAVTATWIVSFKQRRAKANETTNKNS</sequence>
<protein>
    <submittedName>
        <fullName evidence="1">Uncharacterized protein</fullName>
    </submittedName>
</protein>